<protein>
    <submittedName>
        <fullName evidence="1">Uncharacterized protein</fullName>
    </submittedName>
</protein>
<reference evidence="1 2" key="1">
    <citation type="submission" date="2020-11" db="EMBL/GenBank/DDBJ databases">
        <title>Kefir isolates.</title>
        <authorList>
            <person name="Marcisauskas S."/>
            <person name="Kim Y."/>
            <person name="Blasche S."/>
        </authorList>
    </citation>
    <scope>NUCLEOTIDE SEQUENCE [LARGE SCALE GENOMIC DNA]</scope>
    <source>
        <strain evidence="1 2">OG2</strain>
    </source>
</reference>
<gene>
    <name evidence="1" type="ORF">C6P45_005326</name>
</gene>
<sequence length="237" mass="27789">MDRSLQDESTVIIRCLTPNNLLPINKNISLSHLSNIIVEEGIHTFIMNLWHTFFTERLAYQDTNNAKIINASTSRIWNRIMCKNFKYYFPELIGCLQPGDYRTIRTYSKWLKTVHPSYCGLYPNNNISINTDTFQNLIYQHSIDNHNNNNSSSTNNCCLPNGGFVCDTNNQKNPNMCNPFQTNKNSYPFDQQQIRAFHKQIDEMNISDFSKLEHEYPKYRRSVDTRSAISSKRRRKI</sequence>
<evidence type="ECO:0000313" key="1">
    <source>
        <dbReference type="EMBL" id="KAG0667825.1"/>
    </source>
</evidence>
<name>A0A9P6WBB8_MAUEX</name>
<keyword evidence="2" id="KW-1185">Reference proteome</keyword>
<comment type="caution">
    <text evidence="1">The sequence shown here is derived from an EMBL/GenBank/DDBJ whole genome shotgun (WGS) entry which is preliminary data.</text>
</comment>
<accession>A0A9P6WBB8</accession>
<organism evidence="1 2">
    <name type="scientific">Maudiozyma exigua</name>
    <name type="common">Yeast</name>
    <name type="synonym">Kazachstania exigua</name>
    <dbReference type="NCBI Taxonomy" id="34358"/>
    <lineage>
        <taxon>Eukaryota</taxon>
        <taxon>Fungi</taxon>
        <taxon>Dikarya</taxon>
        <taxon>Ascomycota</taxon>
        <taxon>Saccharomycotina</taxon>
        <taxon>Saccharomycetes</taxon>
        <taxon>Saccharomycetales</taxon>
        <taxon>Saccharomycetaceae</taxon>
        <taxon>Maudiozyma</taxon>
    </lineage>
</organism>
<proteinExistence type="predicted"/>
<dbReference type="EMBL" id="PUHR01000090">
    <property type="protein sequence ID" value="KAG0667825.1"/>
    <property type="molecule type" value="Genomic_DNA"/>
</dbReference>
<dbReference type="AlphaFoldDB" id="A0A9P6WBB8"/>
<dbReference type="Proteomes" id="UP000750334">
    <property type="component" value="Unassembled WGS sequence"/>
</dbReference>
<dbReference type="OrthoDB" id="4064925at2759"/>
<evidence type="ECO:0000313" key="2">
    <source>
        <dbReference type="Proteomes" id="UP000750334"/>
    </source>
</evidence>